<feature type="compositionally biased region" description="Basic and acidic residues" evidence="2">
    <location>
        <begin position="407"/>
        <end position="416"/>
    </location>
</feature>
<feature type="compositionally biased region" description="Basic and acidic residues" evidence="2">
    <location>
        <begin position="692"/>
        <end position="704"/>
    </location>
</feature>
<feature type="domain" description="ParB-like N-terminal" evidence="3">
    <location>
        <begin position="31"/>
        <end position="137"/>
    </location>
</feature>
<protein>
    <submittedName>
        <fullName evidence="4">Chromosome partitioning protein ParB</fullName>
    </submittedName>
</protein>
<name>A0ABQ1VP04_9RHOB</name>
<sequence>MEARERGSRAPVAENTAMAKAISPITLASARDIPFDKLVLSQSNVRRIKSGMSLEDLAQSIARRGLIQSLHVRPVLGEDGQETGLFEVPAGGRRFRALELLVKQKRLARNAPVPCIVSQAGAASGVPIAEVSLAENIERAPLHPLDQFRAFQTLREEGMTEEAIAAAFLVDAKVVRQRLRLVAVSPALLEVYGEDAMTLEQLMAFTVSEDHARQEQVWQAVRDRWLKEPSTIRHMLTETTVRASDRRALFVGFPAYEAAGGIVLRDLFETDDGGWLQDVALLDRLVAEKLEREAKAIAAEGWAWVEVAVSFPYGHDRGFRQIGGTVVDLTEEERAAREALRDEYDLLEAEDAEAEELPEDVDRRLGEIEAALEAFEDRPMVFSSEEKARAGVFVSLRADGSLLIDRGYVRPQDERPVSTGGDDAGGLPDTEAGQGEDETTRSVRNTLEGQTASGEDSDDTADIHKPLPERLVSELTAHRTLALRDALAMHPDVALTALLHRLVVDCFGGRSAGAALEVAVRPVHFPEQAPDLGESLPARSIAARHAVWQADLPLSEGDDALWSWIESLEEPRRLALLAHCVSFGVNALVERPNPYSGMGVSQAGLDRRLAEADRLARATALDLARAGWRPTVENYLGRVTKPRILEAVRDGVGEEAARRIEHLKKPDMAREAERLLAETGWLPGPLRLRTAGDDLGRGAGDERLSSVWPLSDGNGGENAGLDGGETSTDESQPNAGENGSLRPGDRDPEGIAAE</sequence>
<dbReference type="Gene3D" id="3.90.1530.30">
    <property type="match status" value="1"/>
</dbReference>
<feature type="coiled-coil region" evidence="1">
    <location>
        <begin position="330"/>
        <end position="357"/>
    </location>
</feature>
<evidence type="ECO:0000256" key="2">
    <source>
        <dbReference type="SAM" id="MobiDB-lite"/>
    </source>
</evidence>
<keyword evidence="1" id="KW-0175">Coiled coil</keyword>
<dbReference type="Pfam" id="PF02195">
    <property type="entry name" value="ParB_N"/>
    <property type="match status" value="1"/>
</dbReference>
<dbReference type="SMART" id="SM00470">
    <property type="entry name" value="ParB"/>
    <property type="match status" value="1"/>
</dbReference>
<proteinExistence type="predicted"/>
<evidence type="ECO:0000256" key="1">
    <source>
        <dbReference type="SAM" id="Coils"/>
    </source>
</evidence>
<feature type="compositionally biased region" description="Gly residues" evidence="2">
    <location>
        <begin position="713"/>
        <end position="723"/>
    </location>
</feature>
<dbReference type="PANTHER" id="PTHR33375">
    <property type="entry name" value="CHROMOSOME-PARTITIONING PROTEIN PARB-RELATED"/>
    <property type="match status" value="1"/>
</dbReference>
<dbReference type="InterPro" id="IPR036086">
    <property type="entry name" value="ParB/Sulfiredoxin_sf"/>
</dbReference>
<gene>
    <name evidence="4" type="ORF">GCM10011402_36280</name>
</gene>
<feature type="compositionally biased region" description="Basic and acidic residues" evidence="2">
    <location>
        <begin position="743"/>
        <end position="754"/>
    </location>
</feature>
<dbReference type="SUPFAM" id="SSF109709">
    <property type="entry name" value="KorB DNA-binding domain-like"/>
    <property type="match status" value="1"/>
</dbReference>
<dbReference type="Gene3D" id="1.10.10.2830">
    <property type="match status" value="1"/>
</dbReference>
<reference evidence="5" key="1">
    <citation type="journal article" date="2019" name="Int. J. Syst. Evol. Microbiol.">
        <title>The Global Catalogue of Microorganisms (GCM) 10K type strain sequencing project: providing services to taxonomists for standard genome sequencing and annotation.</title>
        <authorList>
            <consortium name="The Broad Institute Genomics Platform"/>
            <consortium name="The Broad Institute Genome Sequencing Center for Infectious Disease"/>
            <person name="Wu L."/>
            <person name="Ma J."/>
        </authorList>
    </citation>
    <scope>NUCLEOTIDE SEQUENCE [LARGE SCALE GENOMIC DNA]</scope>
    <source>
        <strain evidence="5">CGMCC 1.15419</strain>
    </source>
</reference>
<evidence type="ECO:0000313" key="5">
    <source>
        <dbReference type="Proteomes" id="UP000640509"/>
    </source>
</evidence>
<evidence type="ECO:0000313" key="4">
    <source>
        <dbReference type="EMBL" id="GGF80400.1"/>
    </source>
</evidence>
<dbReference type="Proteomes" id="UP000640509">
    <property type="component" value="Unassembled WGS sequence"/>
</dbReference>
<dbReference type="EMBL" id="BMIV01000028">
    <property type="protein sequence ID" value="GGF80400.1"/>
    <property type="molecule type" value="Genomic_DNA"/>
</dbReference>
<dbReference type="PANTHER" id="PTHR33375:SF7">
    <property type="entry name" value="CHROMOSOME 2-PARTITIONING PROTEIN PARB-RELATED"/>
    <property type="match status" value="1"/>
</dbReference>
<dbReference type="InterPro" id="IPR003115">
    <property type="entry name" value="ParB_N"/>
</dbReference>
<evidence type="ECO:0000259" key="3">
    <source>
        <dbReference type="SMART" id="SM00470"/>
    </source>
</evidence>
<accession>A0ABQ1VP04</accession>
<dbReference type="CDD" id="cd16406">
    <property type="entry name" value="ParB_N_like"/>
    <property type="match status" value="1"/>
</dbReference>
<feature type="compositionally biased region" description="Polar residues" evidence="2">
    <location>
        <begin position="442"/>
        <end position="454"/>
    </location>
</feature>
<comment type="caution">
    <text evidence="4">The sequence shown here is derived from an EMBL/GenBank/DDBJ whole genome shotgun (WGS) entry which is preliminary data.</text>
</comment>
<dbReference type="InterPro" id="IPR050336">
    <property type="entry name" value="Chromosome_partition/occlusion"/>
</dbReference>
<feature type="region of interest" description="Disordered" evidence="2">
    <location>
        <begin position="692"/>
        <end position="754"/>
    </location>
</feature>
<feature type="region of interest" description="Disordered" evidence="2">
    <location>
        <begin position="407"/>
        <end position="463"/>
    </location>
</feature>
<keyword evidence="5" id="KW-1185">Reference proteome</keyword>
<dbReference type="SUPFAM" id="SSF110849">
    <property type="entry name" value="ParB/Sulfiredoxin"/>
    <property type="match status" value="1"/>
</dbReference>
<organism evidence="4 5">
    <name type="scientific">Paracoccus acridae</name>
    <dbReference type="NCBI Taxonomy" id="1795310"/>
    <lineage>
        <taxon>Bacteria</taxon>
        <taxon>Pseudomonadati</taxon>
        <taxon>Pseudomonadota</taxon>
        <taxon>Alphaproteobacteria</taxon>
        <taxon>Rhodobacterales</taxon>
        <taxon>Paracoccaceae</taxon>
        <taxon>Paracoccus</taxon>
    </lineage>
</organism>